<keyword evidence="3" id="KW-0238">DNA-binding</keyword>
<proteinExistence type="predicted"/>
<evidence type="ECO:0000313" key="8">
    <source>
        <dbReference type="EMBL" id="MPA43535.1"/>
    </source>
</evidence>
<feature type="domain" description="BHLH" evidence="7">
    <location>
        <begin position="204"/>
        <end position="253"/>
    </location>
</feature>
<dbReference type="PANTHER" id="PTHR16223:SF109">
    <property type="entry name" value="BHLH DOMAIN-CONTAINING PROTEIN"/>
    <property type="match status" value="1"/>
</dbReference>
<dbReference type="EMBL" id="GHES01012976">
    <property type="protein sequence ID" value="MPA43535.1"/>
    <property type="molecule type" value="Transcribed_RNA"/>
</dbReference>
<dbReference type="AlphaFoldDB" id="A0A5B6ZHX9"/>
<dbReference type="PANTHER" id="PTHR16223">
    <property type="entry name" value="TRANSCRIPTION FACTOR BHLH83-RELATED"/>
    <property type="match status" value="1"/>
</dbReference>
<gene>
    <name evidence="8" type="ORF">Din_012976</name>
</gene>
<sequence>MEELRGHKNTVPLMSLTFGENGNDVSHSPEDDLHQQYIMAARRNKTHPVPLPLPQWIHCQQTSHHYVKFLTGSGVSDIQREREVSHNLGMVPIFKPAELSLDMDARKVEPYAKMLNSSHQEASINLAGTLCSGQIEIKDGERCSVPMVRYLRSHNEGRPVNNFTSAEYQTRLQKQESNEDYCNVSQPHSRVAVAAPGFPPKPRKNVARQRATDRRRRLRIAEKLDTLQELLPHSKEGGKASVLDDVIDHIKHLQLQIKDLSRSRLEGESTSDPFICLEGYGHYLLHEQMLSEPLEEVVGKLLEMNPSAATQLLESRGLFMMPATLAEGLHQTI</sequence>
<dbReference type="InterPro" id="IPR045239">
    <property type="entry name" value="bHLH95_bHLH"/>
</dbReference>
<feature type="region of interest" description="Disordered" evidence="6">
    <location>
        <begin position="193"/>
        <end position="214"/>
    </location>
</feature>
<evidence type="ECO:0000256" key="2">
    <source>
        <dbReference type="ARBA" id="ARBA00023015"/>
    </source>
</evidence>
<dbReference type="InterPro" id="IPR045843">
    <property type="entry name" value="IND-like"/>
</dbReference>
<evidence type="ECO:0000256" key="5">
    <source>
        <dbReference type="ARBA" id="ARBA00023242"/>
    </source>
</evidence>
<accession>A0A5B6ZHX9</accession>
<dbReference type="Gene3D" id="4.10.280.10">
    <property type="entry name" value="Helix-loop-helix DNA-binding domain"/>
    <property type="match status" value="1"/>
</dbReference>
<evidence type="ECO:0000259" key="7">
    <source>
        <dbReference type="PROSITE" id="PS50888"/>
    </source>
</evidence>
<dbReference type="SUPFAM" id="SSF47459">
    <property type="entry name" value="HLH, helix-loop-helix DNA-binding domain"/>
    <property type="match status" value="1"/>
</dbReference>
<dbReference type="InterPro" id="IPR011598">
    <property type="entry name" value="bHLH_dom"/>
</dbReference>
<protein>
    <submittedName>
        <fullName evidence="8">Putative transcription factor bHLH69-like isoform X2</fullName>
    </submittedName>
</protein>
<evidence type="ECO:0000256" key="6">
    <source>
        <dbReference type="SAM" id="MobiDB-lite"/>
    </source>
</evidence>
<keyword evidence="4" id="KW-0804">Transcription</keyword>
<feature type="compositionally biased region" description="Basic residues" evidence="6">
    <location>
        <begin position="201"/>
        <end position="214"/>
    </location>
</feature>
<dbReference type="GO" id="GO:0000978">
    <property type="term" value="F:RNA polymerase II cis-regulatory region sequence-specific DNA binding"/>
    <property type="evidence" value="ECO:0007669"/>
    <property type="project" value="TreeGrafter"/>
</dbReference>
<dbReference type="InterPro" id="IPR036638">
    <property type="entry name" value="HLH_DNA-bd_sf"/>
</dbReference>
<keyword evidence="5" id="KW-0539">Nucleus</keyword>
<dbReference type="Pfam" id="PF00010">
    <property type="entry name" value="HLH"/>
    <property type="match status" value="1"/>
</dbReference>
<dbReference type="SMART" id="SM00353">
    <property type="entry name" value="HLH"/>
    <property type="match status" value="1"/>
</dbReference>
<dbReference type="GO" id="GO:0046983">
    <property type="term" value="F:protein dimerization activity"/>
    <property type="evidence" value="ECO:0007669"/>
    <property type="project" value="InterPro"/>
</dbReference>
<name>A0A5B6ZHX9_DAVIN</name>
<evidence type="ECO:0000256" key="4">
    <source>
        <dbReference type="ARBA" id="ARBA00023163"/>
    </source>
</evidence>
<dbReference type="CDD" id="cd11393">
    <property type="entry name" value="bHLH_AtbHLH_like"/>
    <property type="match status" value="1"/>
</dbReference>
<evidence type="ECO:0000256" key="1">
    <source>
        <dbReference type="ARBA" id="ARBA00004123"/>
    </source>
</evidence>
<organism evidence="8">
    <name type="scientific">Davidia involucrata</name>
    <name type="common">Dove tree</name>
    <dbReference type="NCBI Taxonomy" id="16924"/>
    <lineage>
        <taxon>Eukaryota</taxon>
        <taxon>Viridiplantae</taxon>
        <taxon>Streptophyta</taxon>
        <taxon>Embryophyta</taxon>
        <taxon>Tracheophyta</taxon>
        <taxon>Spermatophyta</taxon>
        <taxon>Magnoliopsida</taxon>
        <taxon>eudicotyledons</taxon>
        <taxon>Gunneridae</taxon>
        <taxon>Pentapetalae</taxon>
        <taxon>asterids</taxon>
        <taxon>Cornales</taxon>
        <taxon>Nyssaceae</taxon>
        <taxon>Davidia</taxon>
    </lineage>
</organism>
<dbReference type="GO" id="GO:0000981">
    <property type="term" value="F:DNA-binding transcription factor activity, RNA polymerase II-specific"/>
    <property type="evidence" value="ECO:0007669"/>
    <property type="project" value="TreeGrafter"/>
</dbReference>
<comment type="subcellular location">
    <subcellularLocation>
        <location evidence="1">Nucleus</location>
    </subcellularLocation>
</comment>
<keyword evidence="2" id="KW-0805">Transcription regulation</keyword>
<dbReference type="GO" id="GO:0005634">
    <property type="term" value="C:nucleus"/>
    <property type="evidence" value="ECO:0007669"/>
    <property type="project" value="UniProtKB-SubCell"/>
</dbReference>
<evidence type="ECO:0000256" key="3">
    <source>
        <dbReference type="ARBA" id="ARBA00023125"/>
    </source>
</evidence>
<reference evidence="8" key="1">
    <citation type="submission" date="2019-08" db="EMBL/GenBank/DDBJ databases">
        <title>Reference gene set and small RNA set construction with multiple tissues from Davidia involucrata Baill.</title>
        <authorList>
            <person name="Yang H."/>
            <person name="Zhou C."/>
            <person name="Li G."/>
            <person name="Wang J."/>
            <person name="Gao P."/>
            <person name="Wang M."/>
            <person name="Wang R."/>
            <person name="Zhao Y."/>
        </authorList>
    </citation>
    <scope>NUCLEOTIDE SEQUENCE</scope>
    <source>
        <tissue evidence="8">Mixed with DoveR01_LX</tissue>
    </source>
</reference>
<dbReference type="PROSITE" id="PS50888">
    <property type="entry name" value="BHLH"/>
    <property type="match status" value="1"/>
</dbReference>